<sequence length="198" mass="22059">MRVGIHSGRVHCGVLGLRKWQFDVWSNDGVTPLATTWRSGGHSWLSAFALSRNITCALKRRHSDSSPSVPRRALTTPRTLPISAALGSLQKGLGFLGRCSPLVALLVVLGPALRIHVTKETLGYLRGHYRVEPGNGGERNHYLKSQNIETFLIVPDEEYRDYNVKKTSMYSMNGSVSKEMRMIGHADHTKQNTNIHTK</sequence>
<dbReference type="GO" id="GO:0035556">
    <property type="term" value="P:intracellular signal transduction"/>
    <property type="evidence" value="ECO:0007669"/>
    <property type="project" value="InterPro"/>
</dbReference>
<keyword evidence="5" id="KW-0479">Metal-binding</keyword>
<dbReference type="STRING" id="6689.A0A3R7QH04"/>
<comment type="catalytic activity">
    <reaction evidence="1">
        <text>ATP = 3',5'-cyclic AMP + diphosphate</text>
        <dbReference type="Rhea" id="RHEA:15389"/>
        <dbReference type="ChEBI" id="CHEBI:30616"/>
        <dbReference type="ChEBI" id="CHEBI:33019"/>
        <dbReference type="ChEBI" id="CHEBI:58165"/>
        <dbReference type="EC" id="4.6.1.1"/>
    </reaction>
</comment>
<gene>
    <name evidence="13" type="ORF">C7M84_002704</name>
</gene>
<dbReference type="GO" id="GO:0005524">
    <property type="term" value="F:ATP binding"/>
    <property type="evidence" value="ECO:0007669"/>
    <property type="project" value="UniProtKB-KW"/>
</dbReference>
<dbReference type="Proteomes" id="UP000283509">
    <property type="component" value="Unassembled WGS sequence"/>
</dbReference>
<dbReference type="GO" id="GO:0007189">
    <property type="term" value="P:adenylate cyclase-activating G protein-coupled receptor signaling pathway"/>
    <property type="evidence" value="ECO:0007669"/>
    <property type="project" value="TreeGrafter"/>
</dbReference>
<reference evidence="13 14" key="1">
    <citation type="submission" date="2018-04" db="EMBL/GenBank/DDBJ databases">
        <authorList>
            <person name="Zhang X."/>
            <person name="Yuan J."/>
            <person name="Li F."/>
            <person name="Xiang J."/>
        </authorList>
    </citation>
    <scope>NUCLEOTIDE SEQUENCE [LARGE SCALE GENOMIC DNA]</scope>
    <source>
        <tissue evidence="13">Muscle</tissue>
    </source>
</reference>
<keyword evidence="9" id="KW-1133">Transmembrane helix</keyword>
<evidence type="ECO:0000313" key="14">
    <source>
        <dbReference type="Proteomes" id="UP000283509"/>
    </source>
</evidence>
<evidence type="ECO:0000256" key="10">
    <source>
        <dbReference type="ARBA" id="ARBA00023136"/>
    </source>
</evidence>
<evidence type="ECO:0000256" key="7">
    <source>
        <dbReference type="ARBA" id="ARBA00022840"/>
    </source>
</evidence>
<organism evidence="13 14">
    <name type="scientific">Penaeus vannamei</name>
    <name type="common">Whiteleg shrimp</name>
    <name type="synonym">Litopenaeus vannamei</name>
    <dbReference type="NCBI Taxonomy" id="6689"/>
    <lineage>
        <taxon>Eukaryota</taxon>
        <taxon>Metazoa</taxon>
        <taxon>Ecdysozoa</taxon>
        <taxon>Arthropoda</taxon>
        <taxon>Crustacea</taxon>
        <taxon>Multicrustacea</taxon>
        <taxon>Malacostraca</taxon>
        <taxon>Eumalacostraca</taxon>
        <taxon>Eucarida</taxon>
        <taxon>Decapoda</taxon>
        <taxon>Dendrobranchiata</taxon>
        <taxon>Penaeoidea</taxon>
        <taxon>Penaeidae</taxon>
        <taxon>Penaeus</taxon>
    </lineage>
</organism>
<keyword evidence="6" id="KW-0547">Nucleotide-binding</keyword>
<dbReference type="Pfam" id="PF00211">
    <property type="entry name" value="Guanylate_cyc"/>
    <property type="match status" value="1"/>
</dbReference>
<feature type="domain" description="Guanylate cyclase" evidence="12">
    <location>
        <begin position="1"/>
        <end position="27"/>
    </location>
</feature>
<dbReference type="InterPro" id="IPR029787">
    <property type="entry name" value="Nucleotide_cyclase"/>
</dbReference>
<evidence type="ECO:0000256" key="1">
    <source>
        <dbReference type="ARBA" id="ARBA00001593"/>
    </source>
</evidence>
<dbReference type="PROSITE" id="PS50125">
    <property type="entry name" value="GUANYLATE_CYCLASE_2"/>
    <property type="match status" value="1"/>
</dbReference>
<keyword evidence="10" id="KW-0472">Membrane</keyword>
<comment type="caution">
    <text evidence="13">The sequence shown here is derived from an EMBL/GenBank/DDBJ whole genome shotgun (WGS) entry which is preliminary data.</text>
</comment>
<dbReference type="GO" id="GO:0005886">
    <property type="term" value="C:plasma membrane"/>
    <property type="evidence" value="ECO:0007669"/>
    <property type="project" value="TreeGrafter"/>
</dbReference>
<dbReference type="AlphaFoldDB" id="A0A3R7QH04"/>
<dbReference type="GO" id="GO:0004016">
    <property type="term" value="F:adenylate cyclase activity"/>
    <property type="evidence" value="ECO:0007669"/>
    <property type="project" value="UniProtKB-EC"/>
</dbReference>
<evidence type="ECO:0000256" key="9">
    <source>
        <dbReference type="ARBA" id="ARBA00022989"/>
    </source>
</evidence>
<dbReference type="PANTHER" id="PTHR45627:SF16">
    <property type="entry name" value="ADENYLATE CYCLASE"/>
    <property type="match status" value="1"/>
</dbReference>
<evidence type="ECO:0000256" key="4">
    <source>
        <dbReference type="ARBA" id="ARBA00022692"/>
    </source>
</evidence>
<dbReference type="OrthoDB" id="6147412at2759"/>
<evidence type="ECO:0000259" key="12">
    <source>
        <dbReference type="PROSITE" id="PS50125"/>
    </source>
</evidence>
<evidence type="ECO:0000256" key="5">
    <source>
        <dbReference type="ARBA" id="ARBA00022723"/>
    </source>
</evidence>
<evidence type="ECO:0000256" key="2">
    <source>
        <dbReference type="ARBA" id="ARBA00004141"/>
    </source>
</evidence>
<keyword evidence="11" id="KW-0456">Lyase</keyword>
<evidence type="ECO:0000313" key="13">
    <source>
        <dbReference type="EMBL" id="ROT78573.1"/>
    </source>
</evidence>
<comment type="subcellular location">
    <subcellularLocation>
        <location evidence="2">Membrane</location>
        <topology evidence="2">Multi-pass membrane protein</topology>
    </subcellularLocation>
</comment>
<evidence type="ECO:0000256" key="11">
    <source>
        <dbReference type="ARBA" id="ARBA00023239"/>
    </source>
</evidence>
<keyword evidence="14" id="KW-1185">Reference proteome</keyword>
<evidence type="ECO:0000256" key="8">
    <source>
        <dbReference type="ARBA" id="ARBA00022842"/>
    </source>
</evidence>
<dbReference type="InterPro" id="IPR001054">
    <property type="entry name" value="A/G_cyclase"/>
</dbReference>
<dbReference type="GO" id="GO:0046872">
    <property type="term" value="F:metal ion binding"/>
    <property type="evidence" value="ECO:0007669"/>
    <property type="project" value="UniProtKB-KW"/>
</dbReference>
<name>A0A3R7QH04_PENVA</name>
<dbReference type="EC" id="4.6.1.1" evidence="3"/>
<dbReference type="PANTHER" id="PTHR45627">
    <property type="entry name" value="ADENYLATE CYCLASE TYPE 1"/>
    <property type="match status" value="1"/>
</dbReference>
<evidence type="ECO:0000256" key="6">
    <source>
        <dbReference type="ARBA" id="ARBA00022741"/>
    </source>
</evidence>
<dbReference type="EMBL" id="QCYY01001360">
    <property type="protein sequence ID" value="ROT78573.1"/>
    <property type="molecule type" value="Genomic_DNA"/>
</dbReference>
<accession>A0A3R7QH04</accession>
<keyword evidence="4" id="KW-0812">Transmembrane</keyword>
<keyword evidence="7" id="KW-0067">ATP-binding</keyword>
<dbReference type="SUPFAM" id="SSF55073">
    <property type="entry name" value="Nucleotide cyclase"/>
    <property type="match status" value="1"/>
</dbReference>
<keyword evidence="8" id="KW-0460">Magnesium</keyword>
<reference evidence="13 14" key="2">
    <citation type="submission" date="2019-01" db="EMBL/GenBank/DDBJ databases">
        <title>The decoding of complex shrimp genome reveals the adaptation for benthos swimmer, frequently molting mechanism and breeding impact on genome.</title>
        <authorList>
            <person name="Sun Y."/>
            <person name="Gao Y."/>
            <person name="Yu Y."/>
        </authorList>
    </citation>
    <scope>NUCLEOTIDE SEQUENCE [LARGE SCALE GENOMIC DNA]</scope>
    <source>
        <tissue evidence="13">Muscle</tissue>
    </source>
</reference>
<protein>
    <recommendedName>
        <fullName evidence="3">adenylate cyclase</fullName>
        <ecNumber evidence="3">4.6.1.1</ecNumber>
    </recommendedName>
</protein>
<dbReference type="Gene3D" id="3.30.70.1230">
    <property type="entry name" value="Nucleotide cyclase"/>
    <property type="match status" value="2"/>
</dbReference>
<dbReference type="GO" id="GO:0009190">
    <property type="term" value="P:cyclic nucleotide biosynthetic process"/>
    <property type="evidence" value="ECO:0007669"/>
    <property type="project" value="InterPro"/>
</dbReference>
<proteinExistence type="predicted"/>
<evidence type="ECO:0000256" key="3">
    <source>
        <dbReference type="ARBA" id="ARBA00012201"/>
    </source>
</evidence>